<dbReference type="STRING" id="667725.A0A0L0G8C7"/>
<comment type="catalytic activity">
    <reaction evidence="6 8">
        <text>N(6)-[(R)-S(8)-aminomethyldihydrolipoyl]-L-lysyl-[protein] + (6S)-5,6,7,8-tetrahydrofolate = N(6)-[(R)-dihydrolipoyl]-L-lysyl-[protein] + (6R)-5,10-methylene-5,6,7,8-tetrahydrofolate + NH4(+)</text>
        <dbReference type="Rhea" id="RHEA:16945"/>
        <dbReference type="Rhea" id="RHEA-COMP:10475"/>
        <dbReference type="Rhea" id="RHEA-COMP:10492"/>
        <dbReference type="ChEBI" id="CHEBI:15636"/>
        <dbReference type="ChEBI" id="CHEBI:28938"/>
        <dbReference type="ChEBI" id="CHEBI:57453"/>
        <dbReference type="ChEBI" id="CHEBI:83100"/>
        <dbReference type="ChEBI" id="CHEBI:83143"/>
        <dbReference type="EC" id="2.1.2.10"/>
    </reaction>
</comment>
<organism evidence="10 11">
    <name type="scientific">Sphaeroforma arctica JP610</name>
    <dbReference type="NCBI Taxonomy" id="667725"/>
    <lineage>
        <taxon>Eukaryota</taxon>
        <taxon>Ichthyosporea</taxon>
        <taxon>Ichthyophonida</taxon>
        <taxon>Sphaeroforma</taxon>
    </lineage>
</organism>
<dbReference type="GO" id="GO:0005960">
    <property type="term" value="C:glycine cleavage complex"/>
    <property type="evidence" value="ECO:0007669"/>
    <property type="project" value="InterPro"/>
</dbReference>
<dbReference type="PIRSF" id="PIRSF006487">
    <property type="entry name" value="GcvT"/>
    <property type="match status" value="1"/>
</dbReference>
<evidence type="ECO:0000256" key="6">
    <source>
        <dbReference type="ARBA" id="ARBA00047665"/>
    </source>
</evidence>
<keyword evidence="8" id="KW-0809">Transit peptide</keyword>
<evidence type="ECO:0000256" key="5">
    <source>
        <dbReference type="ARBA" id="ARBA00031395"/>
    </source>
</evidence>
<dbReference type="PANTHER" id="PTHR43757:SF2">
    <property type="entry name" value="AMINOMETHYLTRANSFERASE, MITOCHONDRIAL"/>
    <property type="match status" value="1"/>
</dbReference>
<dbReference type="Gene3D" id="3.30.70.1400">
    <property type="entry name" value="Aminomethyltransferase beta-barrel domains"/>
    <property type="match status" value="1"/>
</dbReference>
<dbReference type="Proteomes" id="UP000054560">
    <property type="component" value="Unassembled WGS sequence"/>
</dbReference>
<dbReference type="GeneID" id="25903156"/>
<keyword evidence="11" id="KW-1185">Reference proteome</keyword>
<dbReference type="GO" id="GO:0006546">
    <property type="term" value="P:glycine catabolic process"/>
    <property type="evidence" value="ECO:0007669"/>
    <property type="project" value="InterPro"/>
</dbReference>
<dbReference type="GO" id="GO:0005739">
    <property type="term" value="C:mitochondrion"/>
    <property type="evidence" value="ECO:0007669"/>
    <property type="project" value="UniProtKB-SubCell"/>
</dbReference>
<sequence length="389" mass="41773">MLASRIGARAGPSVRQITSLRAQTHTCSPSVALAQKNSSLRMYTSESSQNTPKRTALYDLHVENGATFATFAGWQMPMKFGDLTALESHHHTRRNASIFDVSHMLQLSFTGPNRTEFLERIVCGDIAGLPSGGGTLSLMTNSEGGIIDDCVVVNADDHVYMVANAGCADKDLVHIKSELSAFADGEVEMEVMDTYSLIALQGPKAMDVLAKHVDDDEVMLKDLPFMASVNDVSVHGVPGCRITRCGYTGEDGFEISMPSYKAVCITRALLSEDEAANAGLAARDSLRLEAGLCLYGSDIDATTSPMEANLGWTVAKRRRTESGFVGGDIIVDQLKKKVCESSGVRRRVGLVVDGAPARAHSKVLDMEGNEIGEITSGVPYECTARFTAV</sequence>
<name>A0A0L0G8C7_9EUKA</name>
<dbReference type="InterPro" id="IPR006223">
    <property type="entry name" value="GcvT"/>
</dbReference>
<dbReference type="Gene3D" id="3.30.1360.120">
    <property type="entry name" value="Probable tRNA modification gtpase trme, domain 1"/>
    <property type="match status" value="1"/>
</dbReference>
<keyword evidence="4 8" id="KW-0808">Transferase</keyword>
<proteinExistence type="inferred from homology"/>
<keyword evidence="3 8" id="KW-0032">Aminotransferase</keyword>
<dbReference type="Pfam" id="PF01571">
    <property type="entry name" value="GCV_T"/>
    <property type="match status" value="1"/>
</dbReference>
<evidence type="ECO:0000256" key="2">
    <source>
        <dbReference type="ARBA" id="ARBA00012616"/>
    </source>
</evidence>
<dbReference type="AlphaFoldDB" id="A0A0L0G8C7"/>
<feature type="binding site" evidence="7">
    <location>
        <position position="254"/>
    </location>
    <ligand>
        <name>substrate</name>
    </ligand>
</feature>
<evidence type="ECO:0000256" key="4">
    <source>
        <dbReference type="ARBA" id="ARBA00022679"/>
    </source>
</evidence>
<evidence type="ECO:0000259" key="9">
    <source>
        <dbReference type="Pfam" id="PF01571"/>
    </source>
</evidence>
<comment type="subunit">
    <text evidence="8">The glycine cleavage system is composed of four proteins: P, T, L and H.</text>
</comment>
<dbReference type="PANTHER" id="PTHR43757">
    <property type="entry name" value="AMINOMETHYLTRANSFERASE"/>
    <property type="match status" value="1"/>
</dbReference>
<comment type="subcellular location">
    <subcellularLocation>
        <location evidence="8">Mitochondrion</location>
    </subcellularLocation>
</comment>
<dbReference type="NCBIfam" id="TIGR00528">
    <property type="entry name" value="gcvT"/>
    <property type="match status" value="1"/>
</dbReference>
<feature type="domain" description="GCVT N-terminal" evidence="9">
    <location>
        <begin position="57"/>
        <end position="316"/>
    </location>
</feature>
<dbReference type="GO" id="GO:0004047">
    <property type="term" value="F:aminomethyltransferase activity"/>
    <property type="evidence" value="ECO:0007669"/>
    <property type="project" value="UniProtKB-EC"/>
</dbReference>
<dbReference type="Gene3D" id="2.40.30.110">
    <property type="entry name" value="Aminomethyltransferase beta-barrel domains"/>
    <property type="match status" value="1"/>
</dbReference>
<keyword evidence="8" id="KW-0496">Mitochondrion</keyword>
<reference evidence="10 11" key="1">
    <citation type="submission" date="2011-02" db="EMBL/GenBank/DDBJ databases">
        <title>The Genome Sequence of Sphaeroforma arctica JP610.</title>
        <authorList>
            <consortium name="The Broad Institute Genome Sequencing Platform"/>
            <person name="Russ C."/>
            <person name="Cuomo C."/>
            <person name="Young S.K."/>
            <person name="Zeng Q."/>
            <person name="Gargeya S."/>
            <person name="Alvarado L."/>
            <person name="Berlin A."/>
            <person name="Chapman S.B."/>
            <person name="Chen Z."/>
            <person name="Freedman E."/>
            <person name="Gellesch M."/>
            <person name="Goldberg J."/>
            <person name="Griggs A."/>
            <person name="Gujja S."/>
            <person name="Heilman E."/>
            <person name="Heiman D."/>
            <person name="Howarth C."/>
            <person name="Mehta T."/>
            <person name="Neiman D."/>
            <person name="Pearson M."/>
            <person name="Roberts A."/>
            <person name="Saif S."/>
            <person name="Shea T."/>
            <person name="Shenoy N."/>
            <person name="Sisk P."/>
            <person name="Stolte C."/>
            <person name="Sykes S."/>
            <person name="White J."/>
            <person name="Yandava C."/>
            <person name="Burger G."/>
            <person name="Gray M.W."/>
            <person name="Holland P.W.H."/>
            <person name="King N."/>
            <person name="Lang F.B.F."/>
            <person name="Roger A.J."/>
            <person name="Ruiz-Trillo I."/>
            <person name="Haas B."/>
            <person name="Nusbaum C."/>
            <person name="Birren B."/>
        </authorList>
    </citation>
    <scope>NUCLEOTIDE SEQUENCE [LARGE SCALE GENOMIC DNA]</scope>
    <source>
        <strain evidence="10 11">JP610</strain>
    </source>
</reference>
<dbReference type="EC" id="2.1.2.10" evidence="2 8"/>
<evidence type="ECO:0000256" key="1">
    <source>
        <dbReference type="ARBA" id="ARBA00008609"/>
    </source>
</evidence>
<evidence type="ECO:0000256" key="8">
    <source>
        <dbReference type="RuleBase" id="RU003981"/>
    </source>
</evidence>
<dbReference type="InterPro" id="IPR006222">
    <property type="entry name" value="GCVT_N"/>
</dbReference>
<dbReference type="SUPFAM" id="SSF103025">
    <property type="entry name" value="Folate-binding domain"/>
    <property type="match status" value="1"/>
</dbReference>
<comment type="function">
    <text evidence="8">The glycine cleavage system catalyzes the degradation of glycine.</text>
</comment>
<dbReference type="FunFam" id="3.30.70.1400:FF:000001">
    <property type="entry name" value="Aminomethyltransferase"/>
    <property type="match status" value="1"/>
</dbReference>
<dbReference type="RefSeq" id="XP_014159061.1">
    <property type="nucleotide sequence ID" value="XM_014303586.1"/>
</dbReference>
<comment type="similarity">
    <text evidence="1 8">Belongs to the GcvT family.</text>
</comment>
<dbReference type="InterPro" id="IPR027266">
    <property type="entry name" value="TrmE/GcvT-like"/>
</dbReference>
<dbReference type="eggNOG" id="KOG2770">
    <property type="taxonomic scope" value="Eukaryota"/>
</dbReference>
<gene>
    <name evidence="10" type="ORF">SARC_02652</name>
</gene>
<evidence type="ECO:0000313" key="11">
    <source>
        <dbReference type="Proteomes" id="UP000054560"/>
    </source>
</evidence>
<protein>
    <recommendedName>
        <fullName evidence="2 8">Aminomethyltransferase</fullName>
        <ecNumber evidence="2 8">2.1.2.10</ecNumber>
    </recommendedName>
    <alternativeName>
        <fullName evidence="5 8">Glycine cleavage system T protein</fullName>
    </alternativeName>
</protein>
<evidence type="ECO:0000313" key="10">
    <source>
        <dbReference type="EMBL" id="KNC85159.1"/>
    </source>
</evidence>
<dbReference type="Gene3D" id="4.10.1250.10">
    <property type="entry name" value="Aminomethyltransferase fragment"/>
    <property type="match status" value="1"/>
</dbReference>
<evidence type="ECO:0000256" key="7">
    <source>
        <dbReference type="PIRSR" id="PIRSR006487-1"/>
    </source>
</evidence>
<dbReference type="EMBL" id="KQ241717">
    <property type="protein sequence ID" value="KNC85159.1"/>
    <property type="molecule type" value="Genomic_DNA"/>
</dbReference>
<dbReference type="OrthoDB" id="10263536at2759"/>
<dbReference type="InterPro" id="IPR028896">
    <property type="entry name" value="GcvT/YgfZ/DmdA"/>
</dbReference>
<evidence type="ECO:0000256" key="3">
    <source>
        <dbReference type="ARBA" id="ARBA00022576"/>
    </source>
</evidence>
<dbReference type="GO" id="GO:0008483">
    <property type="term" value="F:transaminase activity"/>
    <property type="evidence" value="ECO:0007669"/>
    <property type="project" value="UniProtKB-KW"/>
</dbReference>
<accession>A0A0L0G8C7</accession>